<proteinExistence type="predicted"/>
<organism evidence="1 2">
    <name type="scientific">Albugo candida</name>
    <dbReference type="NCBI Taxonomy" id="65357"/>
    <lineage>
        <taxon>Eukaryota</taxon>
        <taxon>Sar</taxon>
        <taxon>Stramenopiles</taxon>
        <taxon>Oomycota</taxon>
        <taxon>Peronosporomycetes</taxon>
        <taxon>Albuginales</taxon>
        <taxon>Albuginaceae</taxon>
        <taxon>Albugo</taxon>
    </lineage>
</organism>
<accession>A0A024GJC8</accession>
<evidence type="ECO:0000313" key="2">
    <source>
        <dbReference type="Proteomes" id="UP000053237"/>
    </source>
</evidence>
<name>A0A024GJC8_9STRA</name>
<gene>
    <name evidence="1" type="ORF">BN9_077810</name>
</gene>
<reference evidence="1 2" key="1">
    <citation type="submission" date="2012-05" db="EMBL/GenBank/DDBJ databases">
        <title>Recombination and specialization in a pathogen metapopulation.</title>
        <authorList>
            <person name="Gardiner A."/>
            <person name="Kemen E."/>
            <person name="Schultz-Larsen T."/>
            <person name="MacLean D."/>
            <person name="Van Oosterhout C."/>
            <person name="Jones J.D.G."/>
        </authorList>
    </citation>
    <scope>NUCLEOTIDE SEQUENCE [LARGE SCALE GENOMIC DNA]</scope>
    <source>
        <strain evidence="1 2">Ac Nc2</strain>
    </source>
</reference>
<keyword evidence="2" id="KW-1185">Reference proteome</keyword>
<protein>
    <submittedName>
        <fullName evidence="1">Uncharacterized protein</fullName>
    </submittedName>
</protein>
<dbReference type="AlphaFoldDB" id="A0A024GJC8"/>
<evidence type="ECO:0000313" key="1">
    <source>
        <dbReference type="EMBL" id="CCI46826.1"/>
    </source>
</evidence>
<dbReference type="EMBL" id="CAIX01000142">
    <property type="protein sequence ID" value="CCI46826.1"/>
    <property type="molecule type" value="Genomic_DNA"/>
</dbReference>
<dbReference type="InParanoid" id="A0A024GJC8"/>
<sequence>MIVMLLIGDICCSTSFCPSRQKDQMNFHFAAAISMSHLVCRKFISASQDLRKSLIPSGVLTYIELLPMYLPDVPGLTQYTSKTLSHLIDHRCANIALELVQIIFDFPKLLEAVGKACHHSADIPSQ</sequence>
<dbReference type="Proteomes" id="UP000053237">
    <property type="component" value="Unassembled WGS sequence"/>
</dbReference>
<comment type="caution">
    <text evidence="1">The sequence shown here is derived from an EMBL/GenBank/DDBJ whole genome shotgun (WGS) entry which is preliminary data.</text>
</comment>